<feature type="transmembrane region" description="Helical" evidence="1">
    <location>
        <begin position="132"/>
        <end position="156"/>
    </location>
</feature>
<dbReference type="HOGENOM" id="CLU_1649290_0_0_11"/>
<name>X5DS95_9CORY</name>
<sequence>MDFENVDLQAVLDDIAESGFSASQAGDDLTPSEISGYRELADQGIDVVILDSTSAEGTGLRNLAQTVKDSTRSGNADGAQTVIVRAPHNTQVVSDEMSRFQIESNQGALHGSTAPQDVVDFLADADAAEPDFTAIVVAIVVGLLLTVAVSAVFATVSYRR</sequence>
<dbReference type="Proteomes" id="UP000023703">
    <property type="component" value="Chromosome"/>
</dbReference>
<gene>
    <name evidence="2" type="ORF">CGLY_08595</name>
</gene>
<dbReference type="RefSeq" id="WP_038548601.1">
    <property type="nucleotide sequence ID" value="NZ_CP006842.1"/>
</dbReference>
<proteinExistence type="predicted"/>
<keyword evidence="3" id="KW-1185">Reference proteome</keyword>
<evidence type="ECO:0000313" key="2">
    <source>
        <dbReference type="EMBL" id="AHW64164.1"/>
    </source>
</evidence>
<keyword evidence="1" id="KW-0812">Transmembrane</keyword>
<keyword evidence="1" id="KW-1133">Transmembrane helix</keyword>
<evidence type="ECO:0000256" key="1">
    <source>
        <dbReference type="SAM" id="Phobius"/>
    </source>
</evidence>
<dbReference type="AlphaFoldDB" id="X5DS95"/>
<dbReference type="EMBL" id="CP006842">
    <property type="protein sequence ID" value="AHW64164.1"/>
    <property type="molecule type" value="Genomic_DNA"/>
</dbReference>
<dbReference type="InterPro" id="IPR046498">
    <property type="entry name" value="Rv1476-like"/>
</dbReference>
<dbReference type="eggNOG" id="ENOG5031KB0">
    <property type="taxonomic scope" value="Bacteria"/>
</dbReference>
<accession>X5DS95</accession>
<protein>
    <submittedName>
        <fullName evidence="2">Putative membrane protein</fullName>
    </submittedName>
</protein>
<reference evidence="2 3" key="1">
    <citation type="journal article" date="2015" name="Int. J. Syst. Evol. Microbiol.">
        <title>Revisiting Corynebacterium glyciniphilum (ex Kubota et al., 1972) sp. nov., nom. rev., isolated from putrefied banana.</title>
        <authorList>
            <person name="Al-Dilaimi A."/>
            <person name="Bednarz H."/>
            <person name="Lomker A."/>
            <person name="Niehaus K."/>
            <person name="Kalinowski J."/>
            <person name="Ruckert C."/>
        </authorList>
    </citation>
    <scope>NUCLEOTIDE SEQUENCE [LARGE SCALE GENOMIC DNA]</scope>
    <source>
        <strain evidence="2">AJ 3170</strain>
    </source>
</reference>
<dbReference type="KEGG" id="cgy:CGLY_08595"/>
<organism evidence="2 3">
    <name type="scientific">Corynebacterium glyciniphilum AJ 3170</name>
    <dbReference type="NCBI Taxonomy" id="1404245"/>
    <lineage>
        <taxon>Bacteria</taxon>
        <taxon>Bacillati</taxon>
        <taxon>Actinomycetota</taxon>
        <taxon>Actinomycetes</taxon>
        <taxon>Mycobacteriales</taxon>
        <taxon>Corynebacteriaceae</taxon>
        <taxon>Corynebacterium</taxon>
    </lineage>
</organism>
<dbReference type="Pfam" id="PF20381">
    <property type="entry name" value="Rv1476"/>
    <property type="match status" value="1"/>
</dbReference>
<keyword evidence="1" id="KW-0472">Membrane</keyword>
<evidence type="ECO:0000313" key="3">
    <source>
        <dbReference type="Proteomes" id="UP000023703"/>
    </source>
</evidence>
<dbReference type="OrthoDB" id="4406842at2"/>